<dbReference type="InterPro" id="IPR002528">
    <property type="entry name" value="MATE_fam"/>
</dbReference>
<evidence type="ECO:0000256" key="8">
    <source>
        <dbReference type="ARBA" id="ARBA00030855"/>
    </source>
</evidence>
<evidence type="ECO:0000256" key="2">
    <source>
        <dbReference type="ARBA" id="ARBA00013489"/>
    </source>
</evidence>
<dbReference type="PIRSF" id="PIRSF006603">
    <property type="entry name" value="DinF"/>
    <property type="match status" value="1"/>
</dbReference>
<dbReference type="GO" id="GO:0005886">
    <property type="term" value="C:plasma membrane"/>
    <property type="evidence" value="ECO:0007669"/>
    <property type="project" value="UniProtKB-SubCell"/>
</dbReference>
<feature type="transmembrane region" description="Helical" evidence="9">
    <location>
        <begin position="359"/>
        <end position="381"/>
    </location>
</feature>
<comment type="caution">
    <text evidence="10">The sequence shown here is derived from an EMBL/GenBank/DDBJ whole genome shotgun (WGS) entry which is preliminary data.</text>
</comment>
<feature type="transmembrane region" description="Helical" evidence="9">
    <location>
        <begin position="196"/>
        <end position="217"/>
    </location>
</feature>
<evidence type="ECO:0000256" key="9">
    <source>
        <dbReference type="SAM" id="Phobius"/>
    </source>
</evidence>
<dbReference type="PANTHER" id="PTHR43549:SF2">
    <property type="entry name" value="MULTIDRUG RESISTANCE PROTEIN NORM-RELATED"/>
    <property type="match status" value="1"/>
</dbReference>
<keyword evidence="4" id="KW-1003">Cell membrane</keyword>
<keyword evidence="6 9" id="KW-1133">Transmembrane helix</keyword>
<dbReference type="Proteomes" id="UP000319828">
    <property type="component" value="Unassembled WGS sequence"/>
</dbReference>
<dbReference type="NCBIfam" id="TIGR00797">
    <property type="entry name" value="matE"/>
    <property type="match status" value="1"/>
</dbReference>
<keyword evidence="5 9" id="KW-0812">Transmembrane</keyword>
<evidence type="ECO:0000256" key="6">
    <source>
        <dbReference type="ARBA" id="ARBA00022989"/>
    </source>
</evidence>
<sequence length="472" mass="51038">MNRHNMFEGSINRALLSLAIPIVLAQILQSAYQLTDAFWVGRLGAVQVAAVSISNPVTFLVIALGAGLAMAGATLSAQYMGAGNKKMVNHVAAQTMLMVVVIAIVLGLTGYTLSSHFLRLLGVEDEVYHDALDYMHVSFIGVIFVFTYAMFQSIMRGIGQVKIPLVIVFGTVILNFGLDPLFIFGLGSFEGLGVKGAALATLVTQAIAAIIGLGIFFRGKHGIHLTLTSFKPDFSYIKRAFFLGAPGSVELSARALGLMIMSFLVASFGTVTIASYGVGSTILQIVTIPAMGLSMAVSTLVGQNIGAKNIERASKITILGTIWGWVALTILGVFAYILAPLCVAFFIPDDPQVIEHGAQFVRTMCLTWGFIGVQLCVVSAFRASGNMLNTMLISLFSQWVVQFPLAYILSKHTQLEESGIWWSFAITNIIVALFSIAWFARGSWKNKNLTEDDKKIAKITGEAYIEIDEHRT</sequence>
<dbReference type="EMBL" id="VMKJ01000012">
    <property type="protein sequence ID" value="TVO37020.1"/>
    <property type="molecule type" value="Genomic_DNA"/>
</dbReference>
<feature type="transmembrane region" description="Helical" evidence="9">
    <location>
        <begin position="91"/>
        <end position="114"/>
    </location>
</feature>
<feature type="transmembrane region" description="Helical" evidence="9">
    <location>
        <begin position="163"/>
        <end position="184"/>
    </location>
</feature>
<evidence type="ECO:0000256" key="7">
    <source>
        <dbReference type="ARBA" id="ARBA00023136"/>
    </source>
</evidence>
<evidence type="ECO:0000313" key="11">
    <source>
        <dbReference type="Proteomes" id="UP000319828"/>
    </source>
</evidence>
<dbReference type="GO" id="GO:0015297">
    <property type="term" value="F:antiporter activity"/>
    <property type="evidence" value="ECO:0007669"/>
    <property type="project" value="InterPro"/>
</dbReference>
<dbReference type="InterPro" id="IPR048279">
    <property type="entry name" value="MdtK-like"/>
</dbReference>
<dbReference type="CDD" id="cd13142">
    <property type="entry name" value="MATE_like_12"/>
    <property type="match status" value="1"/>
</dbReference>
<feature type="transmembrane region" description="Helical" evidence="9">
    <location>
        <begin position="255"/>
        <end position="276"/>
    </location>
</feature>
<gene>
    <name evidence="10" type="ORF">FOF44_08055</name>
</gene>
<feature type="transmembrane region" description="Helical" evidence="9">
    <location>
        <begin position="134"/>
        <end position="151"/>
    </location>
</feature>
<dbReference type="GO" id="GO:0042910">
    <property type="term" value="F:xenobiotic transmembrane transporter activity"/>
    <property type="evidence" value="ECO:0007669"/>
    <property type="project" value="InterPro"/>
</dbReference>
<dbReference type="PANTHER" id="PTHR43549">
    <property type="entry name" value="MULTIDRUG RESISTANCE PROTEIN YPNP-RELATED"/>
    <property type="match status" value="1"/>
</dbReference>
<name>A0A557P8M9_9VIBR</name>
<evidence type="ECO:0000313" key="10">
    <source>
        <dbReference type="EMBL" id="TVO37020.1"/>
    </source>
</evidence>
<evidence type="ECO:0000256" key="5">
    <source>
        <dbReference type="ARBA" id="ARBA00022692"/>
    </source>
</evidence>
<protein>
    <recommendedName>
        <fullName evidence="2">Multidrug resistance protein NorM</fullName>
    </recommendedName>
    <alternativeName>
        <fullName evidence="8">Na(+)/drug antiporter</fullName>
    </alternativeName>
</protein>
<feature type="transmembrane region" description="Helical" evidence="9">
    <location>
        <begin position="57"/>
        <end position="79"/>
    </location>
</feature>
<organism evidence="10 11">
    <name type="scientific">Vibrio algivorus</name>
    <dbReference type="NCBI Taxonomy" id="1667024"/>
    <lineage>
        <taxon>Bacteria</taxon>
        <taxon>Pseudomonadati</taxon>
        <taxon>Pseudomonadota</taxon>
        <taxon>Gammaproteobacteria</taxon>
        <taxon>Vibrionales</taxon>
        <taxon>Vibrionaceae</taxon>
        <taxon>Vibrio</taxon>
    </lineage>
</organism>
<accession>A0A557P8M9</accession>
<keyword evidence="7 9" id="KW-0472">Membrane</keyword>
<evidence type="ECO:0000256" key="1">
    <source>
        <dbReference type="ARBA" id="ARBA00004429"/>
    </source>
</evidence>
<comment type="subcellular location">
    <subcellularLocation>
        <location evidence="1">Cell inner membrane</location>
        <topology evidence="1">Multi-pass membrane protein</topology>
    </subcellularLocation>
</comment>
<proteinExistence type="predicted"/>
<evidence type="ECO:0000256" key="4">
    <source>
        <dbReference type="ARBA" id="ARBA00022475"/>
    </source>
</evidence>
<evidence type="ECO:0000256" key="3">
    <source>
        <dbReference type="ARBA" id="ARBA00022448"/>
    </source>
</evidence>
<dbReference type="InterPro" id="IPR052031">
    <property type="entry name" value="Membrane_Transporter-Flippase"/>
</dbReference>
<dbReference type="AlphaFoldDB" id="A0A557P8M9"/>
<reference evidence="10 11" key="1">
    <citation type="submission" date="2019-07" db="EMBL/GenBank/DDBJ databases">
        <title>The draft genome sequence of Vibrio algivorus M1486.</title>
        <authorList>
            <person name="Meng X."/>
        </authorList>
    </citation>
    <scope>NUCLEOTIDE SEQUENCE [LARGE SCALE GENOMIC DNA]</scope>
    <source>
        <strain evidence="10 11">M1486</strain>
    </source>
</reference>
<keyword evidence="3" id="KW-0813">Transport</keyword>
<feature type="transmembrane region" description="Helical" evidence="9">
    <location>
        <begin position="420"/>
        <end position="440"/>
    </location>
</feature>
<dbReference type="RefSeq" id="WP_144388019.1">
    <property type="nucleotide sequence ID" value="NZ_CANNCB010000008.1"/>
</dbReference>
<feature type="transmembrane region" description="Helical" evidence="9">
    <location>
        <begin position="388"/>
        <end position="408"/>
    </location>
</feature>
<dbReference type="Pfam" id="PF01554">
    <property type="entry name" value="MatE"/>
    <property type="match status" value="2"/>
</dbReference>
<dbReference type="OrthoDB" id="9806302at2"/>
<feature type="transmembrane region" description="Helical" evidence="9">
    <location>
        <begin position="322"/>
        <end position="347"/>
    </location>
</feature>
<feature type="transmembrane region" description="Helical" evidence="9">
    <location>
        <begin position="282"/>
        <end position="301"/>
    </location>
</feature>